<dbReference type="EMBL" id="VSRR010010845">
    <property type="protein sequence ID" value="MPC52388.1"/>
    <property type="molecule type" value="Genomic_DNA"/>
</dbReference>
<protein>
    <submittedName>
        <fullName evidence="2">Uncharacterized protein</fullName>
    </submittedName>
</protein>
<evidence type="ECO:0000313" key="2">
    <source>
        <dbReference type="EMBL" id="MPC52388.1"/>
    </source>
</evidence>
<sequence length="129" mass="14063">MVVACSGHTRTIETYSDGGNGSRRTSSNSRIRKGSSVSTPTRPALPALPEVLVRGSLCAASRDSFTAEVITHHRVVAVTTPISLFSSSTAHRIGELDLLFLVLYLPCCRHFIMNHVKVAKFYKIDNCSN</sequence>
<feature type="region of interest" description="Disordered" evidence="1">
    <location>
        <begin position="13"/>
        <end position="43"/>
    </location>
</feature>
<organism evidence="2 3">
    <name type="scientific">Portunus trituberculatus</name>
    <name type="common">Swimming crab</name>
    <name type="synonym">Neptunus trituberculatus</name>
    <dbReference type="NCBI Taxonomy" id="210409"/>
    <lineage>
        <taxon>Eukaryota</taxon>
        <taxon>Metazoa</taxon>
        <taxon>Ecdysozoa</taxon>
        <taxon>Arthropoda</taxon>
        <taxon>Crustacea</taxon>
        <taxon>Multicrustacea</taxon>
        <taxon>Malacostraca</taxon>
        <taxon>Eumalacostraca</taxon>
        <taxon>Eucarida</taxon>
        <taxon>Decapoda</taxon>
        <taxon>Pleocyemata</taxon>
        <taxon>Brachyura</taxon>
        <taxon>Eubrachyura</taxon>
        <taxon>Portunoidea</taxon>
        <taxon>Portunidae</taxon>
        <taxon>Portuninae</taxon>
        <taxon>Portunus</taxon>
    </lineage>
</organism>
<accession>A0A5B7G5H4</accession>
<dbReference type="AlphaFoldDB" id="A0A5B7G5H4"/>
<evidence type="ECO:0000256" key="1">
    <source>
        <dbReference type="SAM" id="MobiDB-lite"/>
    </source>
</evidence>
<evidence type="ECO:0000313" key="3">
    <source>
        <dbReference type="Proteomes" id="UP000324222"/>
    </source>
</evidence>
<comment type="caution">
    <text evidence="2">The sequence shown here is derived from an EMBL/GenBank/DDBJ whole genome shotgun (WGS) entry which is preliminary data.</text>
</comment>
<reference evidence="2 3" key="1">
    <citation type="submission" date="2019-05" db="EMBL/GenBank/DDBJ databases">
        <title>Another draft genome of Portunus trituberculatus and its Hox gene families provides insights of decapod evolution.</title>
        <authorList>
            <person name="Jeong J.-H."/>
            <person name="Song I."/>
            <person name="Kim S."/>
            <person name="Choi T."/>
            <person name="Kim D."/>
            <person name="Ryu S."/>
            <person name="Kim W."/>
        </authorList>
    </citation>
    <scope>NUCLEOTIDE SEQUENCE [LARGE SCALE GENOMIC DNA]</scope>
    <source>
        <tissue evidence="2">Muscle</tissue>
    </source>
</reference>
<keyword evidence="3" id="KW-1185">Reference proteome</keyword>
<proteinExistence type="predicted"/>
<dbReference type="Proteomes" id="UP000324222">
    <property type="component" value="Unassembled WGS sequence"/>
</dbReference>
<gene>
    <name evidence="2" type="ORF">E2C01_046256</name>
</gene>
<name>A0A5B7G5H4_PORTR</name>